<evidence type="ECO:0000313" key="2">
    <source>
        <dbReference type="Proteomes" id="UP001061298"/>
    </source>
</evidence>
<dbReference type="Proteomes" id="UP001061298">
    <property type="component" value="Plasmid punmamed2"/>
</dbReference>
<reference evidence="1" key="1">
    <citation type="submission" date="2022-10" db="EMBL/GenBank/DDBJ databases">
        <authorList>
            <person name="Mo P."/>
        </authorList>
    </citation>
    <scope>NUCLEOTIDE SEQUENCE</scope>
    <source>
        <strain evidence="1">HUAS 13-4</strain>
        <plasmid evidence="1">punmamed2</plasmid>
    </source>
</reference>
<geneLocation type="plasmid" evidence="1 2">
    <name>punmamed2</name>
</geneLocation>
<keyword evidence="2" id="KW-1185">Reference proteome</keyword>
<sequence>MATKPALTMRQAGQDWLLTCTPRPTDAQRAWDAEELALFTTGAHWLAAEVPLLRSVEIMPRIKARQLGPVLADVATERAWWLLPTDAGDLLDDLRHVTVQPPSWVLKCPPVLYPLNERVWLERPDGSGQLTDPILLGAALGPGGYRRPAEAST</sequence>
<protein>
    <submittedName>
        <fullName evidence="1">Uncharacterized protein</fullName>
    </submittedName>
</protein>
<dbReference type="EMBL" id="CP106794">
    <property type="protein sequence ID" value="UXY25014.1"/>
    <property type="molecule type" value="Genomic_DNA"/>
</dbReference>
<gene>
    <name evidence="1" type="ORF">N8I84_42060</name>
</gene>
<evidence type="ECO:0000313" key="1">
    <source>
        <dbReference type="EMBL" id="UXY25014.1"/>
    </source>
</evidence>
<proteinExistence type="predicted"/>
<keyword evidence="1" id="KW-0614">Plasmid</keyword>
<name>A0ABY6EED8_9ACTN</name>
<dbReference type="RefSeq" id="WP_263235288.1">
    <property type="nucleotide sequence ID" value="NZ_CP106794.1"/>
</dbReference>
<organism evidence="1 2">
    <name type="scientific">Streptomyces cynarae</name>
    <dbReference type="NCBI Taxonomy" id="2981134"/>
    <lineage>
        <taxon>Bacteria</taxon>
        <taxon>Bacillati</taxon>
        <taxon>Actinomycetota</taxon>
        <taxon>Actinomycetes</taxon>
        <taxon>Kitasatosporales</taxon>
        <taxon>Streptomycetaceae</taxon>
        <taxon>Streptomyces</taxon>
    </lineage>
</organism>
<accession>A0ABY6EED8</accession>